<dbReference type="EMBL" id="JACHWR010000002">
    <property type="protein sequence ID" value="MBB3043068.1"/>
    <property type="molecule type" value="Genomic_DNA"/>
</dbReference>
<dbReference type="Proteomes" id="UP000589626">
    <property type="component" value="Unassembled WGS sequence"/>
</dbReference>
<dbReference type="InterPro" id="IPR015946">
    <property type="entry name" value="KH_dom-like_a/b"/>
</dbReference>
<organism evidence="1 2">
    <name type="scientific">Nocardioides soli</name>
    <dbReference type="NCBI Taxonomy" id="1036020"/>
    <lineage>
        <taxon>Bacteria</taxon>
        <taxon>Bacillati</taxon>
        <taxon>Actinomycetota</taxon>
        <taxon>Actinomycetes</taxon>
        <taxon>Propionibacteriales</taxon>
        <taxon>Nocardioidaceae</taxon>
        <taxon>Nocardioides</taxon>
    </lineage>
</organism>
<dbReference type="AlphaFoldDB" id="A0A7W4Z1P1"/>
<sequence>MGMERTVAGVWHGGYHCTVTAGDFEVTVDEPVEVGGSGLGPQPTDYFLASIASCFTLALGHAAKRQGLVPSALRVQVTGTYEGLRFASVRISAEVGVPADRVDALLEAAERVCYVTNTLRSGVELTTEVAAVEA</sequence>
<dbReference type="InterPro" id="IPR036102">
    <property type="entry name" value="OsmC/Ohrsf"/>
</dbReference>
<dbReference type="InterPro" id="IPR052924">
    <property type="entry name" value="OsmC/Ohr_hydroprdx_reductase"/>
</dbReference>
<dbReference type="Pfam" id="PF02566">
    <property type="entry name" value="OsmC"/>
    <property type="match status" value="1"/>
</dbReference>
<dbReference type="PANTHER" id="PTHR35368">
    <property type="entry name" value="HYDROPEROXIDE REDUCTASE"/>
    <property type="match status" value="1"/>
</dbReference>
<dbReference type="SUPFAM" id="SSF82784">
    <property type="entry name" value="OsmC-like"/>
    <property type="match status" value="1"/>
</dbReference>
<proteinExistence type="predicted"/>
<evidence type="ECO:0000313" key="1">
    <source>
        <dbReference type="EMBL" id="MBB3043068.1"/>
    </source>
</evidence>
<dbReference type="PANTHER" id="PTHR35368:SF1">
    <property type="entry name" value="HYDROPEROXIDE REDUCTASE"/>
    <property type="match status" value="1"/>
</dbReference>
<gene>
    <name evidence="1" type="ORF">FHU40_002886</name>
</gene>
<protein>
    <submittedName>
        <fullName evidence="1">Putative OsmC-like protein</fullName>
    </submittedName>
</protein>
<dbReference type="InterPro" id="IPR003718">
    <property type="entry name" value="OsmC/Ohr_fam"/>
</dbReference>
<comment type="caution">
    <text evidence="1">The sequence shown here is derived from an EMBL/GenBank/DDBJ whole genome shotgun (WGS) entry which is preliminary data.</text>
</comment>
<name>A0A7W4Z1P1_9ACTN</name>
<accession>A0A7W4Z1P1</accession>
<dbReference type="RefSeq" id="WP_183592960.1">
    <property type="nucleotide sequence ID" value="NZ_JACHWR010000002.1"/>
</dbReference>
<keyword evidence="2" id="KW-1185">Reference proteome</keyword>
<dbReference type="Gene3D" id="3.30.300.20">
    <property type="match status" value="1"/>
</dbReference>
<evidence type="ECO:0000313" key="2">
    <source>
        <dbReference type="Proteomes" id="UP000589626"/>
    </source>
</evidence>
<reference evidence="1 2" key="1">
    <citation type="submission" date="2020-08" db="EMBL/GenBank/DDBJ databases">
        <title>Sequencing the genomes of 1000 actinobacteria strains.</title>
        <authorList>
            <person name="Klenk H.-P."/>
        </authorList>
    </citation>
    <scope>NUCLEOTIDE SEQUENCE [LARGE SCALE GENOMIC DNA]</scope>
    <source>
        <strain evidence="1 2">DSM 105498</strain>
    </source>
</reference>